<dbReference type="AlphaFoldDB" id="A0A1E4TFD2"/>
<dbReference type="FunFam" id="3.40.50.300:FF:001086">
    <property type="entry name" value="GTP-binding protein GTR2"/>
    <property type="match status" value="1"/>
</dbReference>
<dbReference type="GO" id="GO:0034599">
    <property type="term" value="P:cellular response to oxidative stress"/>
    <property type="evidence" value="ECO:0007669"/>
    <property type="project" value="EnsemblFungi"/>
</dbReference>
<sequence>MSPANPTVFIMGLRRSGKSSIRKVVFYDMQPLDTLYIESTSTTTSVQLESFTDITFQELPGQLNMFEPTPETDRLFQEVDALIYVIDAQDEYLHALANLQGILEYVAEHRPGLQVEVFIHKVDGLSDDFRLDTRRDIEQRVNDELIDADIENQVSLSFHLTSIFDHSIYEALSLVIQKLTPELPQLENMLNLLCQHSGIDKAFLFDVRSKMYLATDSSPVDIQTYEVCSDFIDVAVDLDNLYDSSGPEAGRPMLCTSILNNGVVLYLRQMIRGLSLVYLMRRESAQKLALVEYNTDLVAEGLEKLYAAKRKSRIPAAS</sequence>
<dbReference type="GO" id="GO:0005525">
    <property type="term" value="F:GTP binding"/>
    <property type="evidence" value="ECO:0007669"/>
    <property type="project" value="UniProtKB-UniRule"/>
</dbReference>
<dbReference type="GO" id="GO:0031902">
    <property type="term" value="C:late endosome membrane"/>
    <property type="evidence" value="ECO:0007669"/>
    <property type="project" value="EnsemblFungi"/>
</dbReference>
<dbReference type="PANTHER" id="PTHR11259:SF2">
    <property type="entry name" value="GH16429P"/>
    <property type="match status" value="1"/>
</dbReference>
<dbReference type="GO" id="GO:0071986">
    <property type="term" value="C:Ragulator complex"/>
    <property type="evidence" value="ECO:0007669"/>
    <property type="project" value="EnsemblFungi"/>
</dbReference>
<comment type="subunit">
    <text evidence="4">Component of the GSE complex.</text>
</comment>
<comment type="function">
    <text evidence="4">GTPase involved in activation of the TORC1 signaling pathway, which promotes growth and represses autophagy in nutrient-rich conditions.</text>
</comment>
<evidence type="ECO:0000256" key="3">
    <source>
        <dbReference type="ARBA" id="ARBA00023134"/>
    </source>
</evidence>
<accession>A0A1E4TFD2</accession>
<dbReference type="GO" id="GO:0071230">
    <property type="term" value="P:cellular response to amino acid stimulus"/>
    <property type="evidence" value="ECO:0007669"/>
    <property type="project" value="EnsemblFungi"/>
</dbReference>
<organism evidence="5 6">
    <name type="scientific">Tortispora caseinolytica NRRL Y-17796</name>
    <dbReference type="NCBI Taxonomy" id="767744"/>
    <lineage>
        <taxon>Eukaryota</taxon>
        <taxon>Fungi</taxon>
        <taxon>Dikarya</taxon>
        <taxon>Ascomycota</taxon>
        <taxon>Saccharomycotina</taxon>
        <taxon>Trigonopsidomycetes</taxon>
        <taxon>Trigonopsidales</taxon>
        <taxon>Trigonopsidaceae</taxon>
        <taxon>Tortispora</taxon>
    </lineage>
</organism>
<comment type="similarity">
    <text evidence="1 4">Belongs to the GTR/RAG GTP-binding protein family.</text>
</comment>
<name>A0A1E4TFD2_9ASCO</name>
<gene>
    <name evidence="5" type="ORF">CANCADRAFT_106914</name>
</gene>
<dbReference type="GO" id="GO:1990131">
    <property type="term" value="C:Gtr1-Gtr2 GTPase complex"/>
    <property type="evidence" value="ECO:0007669"/>
    <property type="project" value="UniProtKB-UniRule"/>
</dbReference>
<dbReference type="OrthoDB" id="26136at2759"/>
<evidence type="ECO:0000256" key="2">
    <source>
        <dbReference type="ARBA" id="ARBA00022741"/>
    </source>
</evidence>
<dbReference type="Gene3D" id="3.30.450.190">
    <property type="match status" value="1"/>
</dbReference>
<evidence type="ECO:0000313" key="5">
    <source>
        <dbReference type="EMBL" id="ODV90481.1"/>
    </source>
</evidence>
<dbReference type="GO" id="GO:1904263">
    <property type="term" value="P:positive regulation of TORC1 signaling"/>
    <property type="evidence" value="ECO:0007669"/>
    <property type="project" value="EnsemblFungi"/>
</dbReference>
<dbReference type="InterPro" id="IPR006762">
    <property type="entry name" value="Gtr1_RagA"/>
</dbReference>
<dbReference type="PANTHER" id="PTHR11259">
    <property type="entry name" value="RAS-RELATED GTP BINDING RAG/GTR YEAST"/>
    <property type="match status" value="1"/>
</dbReference>
<keyword evidence="6" id="KW-1185">Reference proteome</keyword>
<dbReference type="GO" id="GO:0003924">
    <property type="term" value="F:GTPase activity"/>
    <property type="evidence" value="ECO:0007669"/>
    <property type="project" value="UniProtKB-UniRule"/>
</dbReference>
<dbReference type="GO" id="GO:0045121">
    <property type="term" value="C:membrane raft"/>
    <property type="evidence" value="ECO:0007669"/>
    <property type="project" value="EnsemblFungi"/>
</dbReference>
<dbReference type="Proteomes" id="UP000095023">
    <property type="component" value="Unassembled WGS sequence"/>
</dbReference>
<dbReference type="InterPro" id="IPR027417">
    <property type="entry name" value="P-loop_NTPase"/>
</dbReference>
<dbReference type="GO" id="GO:0005634">
    <property type="term" value="C:nucleus"/>
    <property type="evidence" value="ECO:0007669"/>
    <property type="project" value="EnsemblFungi"/>
</dbReference>
<dbReference type="GO" id="GO:0000329">
    <property type="term" value="C:fungal-type vacuole membrane"/>
    <property type="evidence" value="ECO:0007669"/>
    <property type="project" value="EnsemblFungi"/>
</dbReference>
<reference evidence="6" key="1">
    <citation type="submission" date="2016-02" db="EMBL/GenBank/DDBJ databases">
        <title>Comparative genomics of biotechnologically important yeasts.</title>
        <authorList>
            <consortium name="DOE Joint Genome Institute"/>
            <person name="Riley R."/>
            <person name="Haridas S."/>
            <person name="Wolfe K.H."/>
            <person name="Lopes M.R."/>
            <person name="Hittinger C.T."/>
            <person name="Goker M."/>
            <person name="Salamov A."/>
            <person name="Wisecaver J."/>
            <person name="Long T.M."/>
            <person name="Aerts A.L."/>
            <person name="Barry K."/>
            <person name="Choi C."/>
            <person name="Clum A."/>
            <person name="Coughlan A.Y."/>
            <person name="Deshpande S."/>
            <person name="Douglass A.P."/>
            <person name="Hanson S.J."/>
            <person name="Klenk H.-P."/>
            <person name="Labutti K."/>
            <person name="Lapidus A."/>
            <person name="Lindquist E."/>
            <person name="Lipzen A."/>
            <person name="Meier-Kolthoff J.P."/>
            <person name="Ohm R.A."/>
            <person name="Otillar R.P."/>
            <person name="Pangilinan J."/>
            <person name="Peng Y."/>
            <person name="Rokas A."/>
            <person name="Rosa C.A."/>
            <person name="Scheuner C."/>
            <person name="Sibirny A.A."/>
            <person name="Slot J.C."/>
            <person name="Stielow J.B."/>
            <person name="Sun H."/>
            <person name="Kurtzman C.P."/>
            <person name="Blackwell M."/>
            <person name="Jeffries T.W."/>
            <person name="Grigoriev I.V."/>
        </authorList>
    </citation>
    <scope>NUCLEOTIDE SEQUENCE [LARGE SCALE GENOMIC DNA]</scope>
    <source>
        <strain evidence="6">NRRL Y-17796</strain>
    </source>
</reference>
<evidence type="ECO:0000256" key="4">
    <source>
        <dbReference type="RuleBase" id="RU367014"/>
    </source>
</evidence>
<keyword evidence="2 4" id="KW-0547">Nucleotide-binding</keyword>
<dbReference type="GO" id="GO:1903778">
    <property type="term" value="P:protein localization to vacuolar membrane"/>
    <property type="evidence" value="ECO:0007669"/>
    <property type="project" value="EnsemblFungi"/>
</dbReference>
<proteinExistence type="inferred from homology"/>
<dbReference type="SUPFAM" id="SSF52540">
    <property type="entry name" value="P-loop containing nucleoside triphosphate hydrolases"/>
    <property type="match status" value="1"/>
</dbReference>
<evidence type="ECO:0000256" key="1">
    <source>
        <dbReference type="ARBA" id="ARBA00007756"/>
    </source>
</evidence>
<dbReference type="GO" id="GO:0032456">
    <property type="term" value="P:endocytic recycling"/>
    <property type="evidence" value="ECO:0007669"/>
    <property type="project" value="EnsemblFungi"/>
</dbReference>
<dbReference type="GO" id="GO:0000785">
    <property type="term" value="C:chromatin"/>
    <property type="evidence" value="ECO:0007669"/>
    <property type="project" value="EnsemblFungi"/>
</dbReference>
<evidence type="ECO:0000313" key="6">
    <source>
        <dbReference type="Proteomes" id="UP000095023"/>
    </source>
</evidence>
<dbReference type="Gene3D" id="3.40.50.300">
    <property type="entry name" value="P-loop containing nucleotide triphosphate hydrolases"/>
    <property type="match status" value="1"/>
</dbReference>
<dbReference type="GO" id="GO:0006995">
    <property type="term" value="P:cellular response to nitrogen starvation"/>
    <property type="evidence" value="ECO:0007669"/>
    <property type="project" value="EnsemblFungi"/>
</dbReference>
<dbReference type="EMBL" id="KV453842">
    <property type="protein sequence ID" value="ODV90481.1"/>
    <property type="molecule type" value="Genomic_DNA"/>
</dbReference>
<dbReference type="Pfam" id="PF04670">
    <property type="entry name" value="Gtr1_RagA"/>
    <property type="match status" value="1"/>
</dbReference>
<dbReference type="GO" id="GO:0016237">
    <property type="term" value="P:microautophagy"/>
    <property type="evidence" value="ECO:0007669"/>
    <property type="project" value="EnsemblFungi"/>
</dbReference>
<dbReference type="GO" id="GO:0045944">
    <property type="term" value="P:positive regulation of transcription by RNA polymerase II"/>
    <property type="evidence" value="ECO:0007669"/>
    <property type="project" value="EnsemblFungi"/>
</dbReference>
<protein>
    <recommendedName>
        <fullName evidence="4">GTP-binding protein</fullName>
    </recommendedName>
</protein>
<keyword evidence="3 4" id="KW-0342">GTP-binding</keyword>
<dbReference type="GO" id="GO:0010507">
    <property type="term" value="P:negative regulation of autophagy"/>
    <property type="evidence" value="ECO:0007669"/>
    <property type="project" value="EnsemblFungi"/>
</dbReference>